<dbReference type="Pfam" id="PF00270">
    <property type="entry name" value="DEAD"/>
    <property type="match status" value="1"/>
</dbReference>
<dbReference type="GO" id="GO:0005524">
    <property type="term" value="F:ATP binding"/>
    <property type="evidence" value="ECO:0007669"/>
    <property type="project" value="UniProtKB-KW"/>
</dbReference>
<dbReference type="InterPro" id="IPR027417">
    <property type="entry name" value="P-loop_NTPase"/>
</dbReference>
<evidence type="ECO:0000256" key="3">
    <source>
        <dbReference type="ARBA" id="ARBA00022741"/>
    </source>
</evidence>
<dbReference type="GO" id="GO:0016787">
    <property type="term" value="F:hydrolase activity"/>
    <property type="evidence" value="ECO:0007669"/>
    <property type="project" value="UniProtKB-KW"/>
</dbReference>
<evidence type="ECO:0000256" key="7">
    <source>
        <dbReference type="ARBA" id="ARBA00023125"/>
    </source>
</evidence>
<evidence type="ECO:0000256" key="5">
    <source>
        <dbReference type="ARBA" id="ARBA00022806"/>
    </source>
</evidence>
<dbReference type="Proteomes" id="UP000252707">
    <property type="component" value="Unassembled WGS sequence"/>
</dbReference>
<dbReference type="EMBL" id="QPJY01000017">
    <property type="protein sequence ID" value="RCX23890.1"/>
    <property type="molecule type" value="Genomic_DNA"/>
</dbReference>
<keyword evidence="6" id="KW-0067">ATP-binding</keyword>
<name>A0A369BQI3_9GAMM</name>
<dbReference type="NCBIfam" id="TIGR00614">
    <property type="entry name" value="recQ_fam"/>
    <property type="match status" value="1"/>
</dbReference>
<evidence type="ECO:0000256" key="12">
    <source>
        <dbReference type="ARBA" id="ARBA00044550"/>
    </source>
</evidence>
<dbReference type="RefSeq" id="WP_114281250.1">
    <property type="nucleotide sequence ID" value="NZ_QPJY01000017.1"/>
</dbReference>
<comment type="caution">
    <text evidence="15">The sequence shown here is derived from an EMBL/GenBank/DDBJ whole genome shotgun (WGS) entry which is preliminary data.</text>
</comment>
<evidence type="ECO:0000259" key="13">
    <source>
        <dbReference type="PROSITE" id="PS51192"/>
    </source>
</evidence>
<keyword evidence="7" id="KW-0238">DNA-binding</keyword>
<proteinExistence type="inferred from homology"/>
<dbReference type="GO" id="GO:0043590">
    <property type="term" value="C:bacterial nucleoid"/>
    <property type="evidence" value="ECO:0007669"/>
    <property type="project" value="TreeGrafter"/>
</dbReference>
<comment type="catalytic activity">
    <reaction evidence="9">
        <text>Couples ATP hydrolysis with the unwinding of duplex DNA by translocating in the 3'-5' direction.</text>
        <dbReference type="EC" id="5.6.2.4"/>
    </reaction>
</comment>
<evidence type="ECO:0000256" key="4">
    <source>
        <dbReference type="ARBA" id="ARBA00022801"/>
    </source>
</evidence>
<dbReference type="PROSITE" id="PS51192">
    <property type="entry name" value="HELICASE_ATP_BIND_1"/>
    <property type="match status" value="1"/>
</dbReference>
<dbReference type="OrthoDB" id="9760034at2"/>
<dbReference type="InterPro" id="IPR032284">
    <property type="entry name" value="RecQ_Zn-bd"/>
</dbReference>
<dbReference type="SUPFAM" id="SSF52540">
    <property type="entry name" value="P-loop containing nucleoside triphosphate hydrolases"/>
    <property type="match status" value="1"/>
</dbReference>
<keyword evidence="5 15" id="KW-0347">Helicase</keyword>
<dbReference type="InterPro" id="IPR011545">
    <property type="entry name" value="DEAD/DEAH_box_helicase_dom"/>
</dbReference>
<dbReference type="GO" id="GO:0043138">
    <property type="term" value="F:3'-5' DNA helicase activity"/>
    <property type="evidence" value="ECO:0007669"/>
    <property type="project" value="UniProtKB-EC"/>
</dbReference>
<dbReference type="InterPro" id="IPR004589">
    <property type="entry name" value="DNA_helicase_ATP-dep_RecQ"/>
</dbReference>
<evidence type="ECO:0000256" key="11">
    <source>
        <dbReference type="ARBA" id="ARBA00044535"/>
    </source>
</evidence>
<dbReference type="GO" id="GO:0003677">
    <property type="term" value="F:DNA binding"/>
    <property type="evidence" value="ECO:0007669"/>
    <property type="project" value="UniProtKB-KW"/>
</dbReference>
<evidence type="ECO:0000256" key="9">
    <source>
        <dbReference type="ARBA" id="ARBA00034617"/>
    </source>
</evidence>
<gene>
    <name evidence="15" type="ORF">DFQ59_11715</name>
</gene>
<dbReference type="SMART" id="SM00490">
    <property type="entry name" value="HELICc"/>
    <property type="match status" value="1"/>
</dbReference>
<keyword evidence="2" id="KW-0479">Metal-binding</keyword>
<dbReference type="EC" id="5.6.2.4" evidence="10"/>
<evidence type="ECO:0000256" key="10">
    <source>
        <dbReference type="ARBA" id="ARBA00034808"/>
    </source>
</evidence>
<dbReference type="GO" id="GO:0046872">
    <property type="term" value="F:metal ion binding"/>
    <property type="evidence" value="ECO:0007669"/>
    <property type="project" value="UniProtKB-KW"/>
</dbReference>
<feature type="domain" description="Helicase C-terminal" evidence="14">
    <location>
        <begin position="217"/>
        <end position="364"/>
    </location>
</feature>
<evidence type="ECO:0000256" key="6">
    <source>
        <dbReference type="ARBA" id="ARBA00022840"/>
    </source>
</evidence>
<evidence type="ECO:0000256" key="1">
    <source>
        <dbReference type="ARBA" id="ARBA00005446"/>
    </source>
</evidence>
<dbReference type="Pfam" id="PF00271">
    <property type="entry name" value="Helicase_C"/>
    <property type="match status" value="1"/>
</dbReference>
<dbReference type="GO" id="GO:0009378">
    <property type="term" value="F:four-way junction helicase activity"/>
    <property type="evidence" value="ECO:0007669"/>
    <property type="project" value="TreeGrafter"/>
</dbReference>
<keyword evidence="4" id="KW-0378">Hydrolase</keyword>
<keyword evidence="3" id="KW-0547">Nucleotide-binding</keyword>
<dbReference type="PANTHER" id="PTHR13710">
    <property type="entry name" value="DNA HELICASE RECQ FAMILY MEMBER"/>
    <property type="match status" value="1"/>
</dbReference>
<dbReference type="PANTHER" id="PTHR13710:SF105">
    <property type="entry name" value="ATP-DEPENDENT DNA HELICASE Q1"/>
    <property type="match status" value="1"/>
</dbReference>
<protein>
    <recommendedName>
        <fullName evidence="11">ATP-dependent DNA helicase RecQ</fullName>
        <ecNumber evidence="10">5.6.2.4</ecNumber>
    </recommendedName>
    <alternativeName>
        <fullName evidence="12">DNA 3'-5' helicase RecQ</fullName>
    </alternativeName>
</protein>
<dbReference type="GO" id="GO:0005737">
    <property type="term" value="C:cytoplasm"/>
    <property type="evidence" value="ECO:0007669"/>
    <property type="project" value="TreeGrafter"/>
</dbReference>
<dbReference type="Gene3D" id="3.40.50.300">
    <property type="entry name" value="P-loop containing nucleotide triphosphate hydrolases"/>
    <property type="match status" value="2"/>
</dbReference>
<evidence type="ECO:0000313" key="16">
    <source>
        <dbReference type="Proteomes" id="UP000252707"/>
    </source>
</evidence>
<dbReference type="SMART" id="SM00487">
    <property type="entry name" value="DEXDc"/>
    <property type="match status" value="1"/>
</dbReference>
<dbReference type="GO" id="GO:0006310">
    <property type="term" value="P:DNA recombination"/>
    <property type="evidence" value="ECO:0007669"/>
    <property type="project" value="InterPro"/>
</dbReference>
<dbReference type="CDD" id="cd17920">
    <property type="entry name" value="DEXHc_RecQ"/>
    <property type="match status" value="1"/>
</dbReference>
<evidence type="ECO:0000256" key="8">
    <source>
        <dbReference type="ARBA" id="ARBA00023235"/>
    </source>
</evidence>
<dbReference type="InterPro" id="IPR001650">
    <property type="entry name" value="Helicase_C-like"/>
</dbReference>
<organism evidence="15 16">
    <name type="scientific">Thioalbus denitrificans</name>
    <dbReference type="NCBI Taxonomy" id="547122"/>
    <lineage>
        <taxon>Bacteria</taxon>
        <taxon>Pseudomonadati</taxon>
        <taxon>Pseudomonadota</taxon>
        <taxon>Gammaproteobacteria</taxon>
        <taxon>Chromatiales</taxon>
        <taxon>Ectothiorhodospiraceae</taxon>
        <taxon>Thioalbus</taxon>
    </lineage>
</organism>
<dbReference type="Gene3D" id="1.10.10.10">
    <property type="entry name" value="Winged helix-like DNA-binding domain superfamily/Winged helix DNA-binding domain"/>
    <property type="match status" value="1"/>
</dbReference>
<evidence type="ECO:0000313" key="15">
    <source>
        <dbReference type="EMBL" id="RCX23890.1"/>
    </source>
</evidence>
<dbReference type="PROSITE" id="PS51194">
    <property type="entry name" value="HELICASE_CTER"/>
    <property type="match status" value="1"/>
</dbReference>
<dbReference type="Pfam" id="PF16124">
    <property type="entry name" value="RecQ_Zn_bind"/>
    <property type="match status" value="1"/>
</dbReference>
<reference evidence="15 16" key="1">
    <citation type="submission" date="2018-07" db="EMBL/GenBank/DDBJ databases">
        <title>Genomic Encyclopedia of Type Strains, Phase IV (KMG-IV): sequencing the most valuable type-strain genomes for metagenomic binning, comparative biology and taxonomic classification.</title>
        <authorList>
            <person name="Goeker M."/>
        </authorList>
    </citation>
    <scope>NUCLEOTIDE SEQUENCE [LARGE SCALE GENOMIC DNA]</scope>
    <source>
        <strain evidence="15 16">DSM 26407</strain>
    </source>
</reference>
<evidence type="ECO:0000259" key="14">
    <source>
        <dbReference type="PROSITE" id="PS51194"/>
    </source>
</evidence>
<dbReference type="InterPro" id="IPR014001">
    <property type="entry name" value="Helicase_ATP-bd"/>
</dbReference>
<accession>A0A369BQI3</accession>
<dbReference type="FunFam" id="3.40.50.300:FF:001389">
    <property type="entry name" value="ATP-dependent DNA helicase RecQ"/>
    <property type="match status" value="1"/>
</dbReference>
<comment type="similarity">
    <text evidence="1">Belongs to the helicase family. RecQ subfamily.</text>
</comment>
<keyword evidence="8" id="KW-0413">Isomerase</keyword>
<dbReference type="GO" id="GO:0030894">
    <property type="term" value="C:replisome"/>
    <property type="evidence" value="ECO:0007669"/>
    <property type="project" value="TreeGrafter"/>
</dbReference>
<evidence type="ECO:0000256" key="2">
    <source>
        <dbReference type="ARBA" id="ARBA00022723"/>
    </source>
</evidence>
<sequence length="638" mass="70331">MTERIRSALGEHFGHAELRPGQAPVMEHLLAGRSAAAVFPTGGGKSLCYQLPALLLPGLTLVVSPLIALMKDQIDALAARGIAARRLDSTLGAEGHREVMERVRDGSLRLLYVAPERFNNERFRAAIARVRVSLFAVDEAHCISEWGHNFRPDYLKLAEFAREFGAERILALTATATPRVLEDICAAFRIAPGCAVRTGFYRPNLHLLTTPVAADRRDGKLLGLLRERPRGPTIVYVTLQRTAETLAGRLAGAGLPARAYHAGLKEEERTRVQEWFMASGDGIVVATIAFGMGVDKADIRYVYHYNPPKSLENYAQEIGRAGRDGEPAICHLLLCADDLNVLENFVYGDTPDVGAVRGLLGALFAAGEAFDLSLYEFSARHDIRPLVLRTLLTYLELEGWLEAGTPFYADYRFQPLFGSGEILDRFEGERRIFLEGLFRQARKGRTWFSLDPAAAAAALGCDRERVIRALDWLGEQRMLEVKAAGVRNRYRRLRAPEDTDSLADQLHQRMLRREAAEIDRLGQVLALAAGEGCRSAALAAHFGETLVEPCGHCSGCRGEGAVTVERRNPPIPPGLGTELEPLLESEALLGTPRALARFLCGVTTPKLSRARLGSHRLFGRLERMPFSEVLAWAEARLE</sequence>
<feature type="domain" description="Helicase ATP-binding" evidence="13">
    <location>
        <begin position="26"/>
        <end position="194"/>
    </location>
</feature>
<dbReference type="AlphaFoldDB" id="A0A369BQI3"/>
<dbReference type="GO" id="GO:0006281">
    <property type="term" value="P:DNA repair"/>
    <property type="evidence" value="ECO:0007669"/>
    <property type="project" value="TreeGrafter"/>
</dbReference>
<dbReference type="InterPro" id="IPR036388">
    <property type="entry name" value="WH-like_DNA-bd_sf"/>
</dbReference>
<keyword evidence="16" id="KW-1185">Reference proteome</keyword>